<keyword evidence="4" id="KW-1185">Reference proteome</keyword>
<name>G3AQI3_SPAPN</name>
<dbReference type="Proteomes" id="UP000000709">
    <property type="component" value="Unassembled WGS sequence"/>
</dbReference>
<evidence type="ECO:0000256" key="1">
    <source>
        <dbReference type="ARBA" id="ARBA00022614"/>
    </source>
</evidence>
<protein>
    <submittedName>
        <fullName evidence="3">Uncharacterized protein</fullName>
    </submittedName>
</protein>
<dbReference type="GeneID" id="18875171"/>
<dbReference type="HOGENOM" id="CLU_018538_0_0_1"/>
<dbReference type="EMBL" id="GL996503">
    <property type="protein sequence ID" value="EGW31530.1"/>
    <property type="molecule type" value="Genomic_DNA"/>
</dbReference>
<evidence type="ECO:0000256" key="2">
    <source>
        <dbReference type="ARBA" id="ARBA00022737"/>
    </source>
</evidence>
<evidence type="ECO:0000313" key="4">
    <source>
        <dbReference type="Proteomes" id="UP000000709"/>
    </source>
</evidence>
<accession>G3AQI3</accession>
<evidence type="ECO:0000313" key="3">
    <source>
        <dbReference type="EMBL" id="EGW31530.1"/>
    </source>
</evidence>
<keyword evidence="1" id="KW-0433">Leucine-rich repeat</keyword>
<proteinExistence type="predicted"/>
<dbReference type="RefSeq" id="XP_007376308.1">
    <property type="nucleotide sequence ID" value="XM_007376246.1"/>
</dbReference>
<dbReference type="InterPro" id="IPR001611">
    <property type="entry name" value="Leu-rich_rpt"/>
</dbReference>
<dbReference type="Gene3D" id="3.80.10.10">
    <property type="entry name" value="Ribonuclease Inhibitor"/>
    <property type="match status" value="2"/>
</dbReference>
<organism evidence="4">
    <name type="scientific">Spathaspora passalidarum (strain NRRL Y-27907 / 11-Y1)</name>
    <dbReference type="NCBI Taxonomy" id="619300"/>
    <lineage>
        <taxon>Eukaryota</taxon>
        <taxon>Fungi</taxon>
        <taxon>Dikarya</taxon>
        <taxon>Ascomycota</taxon>
        <taxon>Saccharomycotina</taxon>
        <taxon>Pichiomycetes</taxon>
        <taxon>Debaryomycetaceae</taxon>
        <taxon>Spathaspora</taxon>
    </lineage>
</organism>
<dbReference type="PANTHER" id="PTHR45712:SF22">
    <property type="entry name" value="INSULIN-LIKE GROWTH FACTOR-BINDING PROTEIN COMPLEX ACID LABILE SUBUNIT"/>
    <property type="match status" value="1"/>
</dbReference>
<dbReference type="KEGG" id="spaa:SPAPADRAFT_67579"/>
<dbReference type="SUPFAM" id="SSF52058">
    <property type="entry name" value="L domain-like"/>
    <property type="match status" value="1"/>
</dbReference>
<dbReference type="AlphaFoldDB" id="G3AQI3"/>
<dbReference type="SUPFAM" id="SSF52047">
    <property type="entry name" value="RNI-like"/>
    <property type="match status" value="1"/>
</dbReference>
<dbReference type="OMA" id="WFEDSNI"/>
<keyword evidence="2" id="KW-0677">Repeat</keyword>
<gene>
    <name evidence="3" type="ORF">SPAPADRAFT_67579</name>
</gene>
<dbReference type="InParanoid" id="G3AQI3"/>
<dbReference type="eggNOG" id="KOG4194">
    <property type="taxonomic scope" value="Eukaryota"/>
</dbReference>
<dbReference type="OrthoDB" id="4090081at2759"/>
<sequence length="764" mass="88551">MNCLLDLYPVEVLAQIFNYARIENIIQWTDKSHFLHDNQNIKAAFDYALGNSKLSFNNRMRQPSLFLKYLQDHNTYVDKRELHFVPTLSRLQTAIEYCSQENIQTTVTLSYYVWSLEDICELLDFLNPHSQLKYNIEIEFKPGLLYDVNLNEAFDTLSDELRSKIISITIINYSGSLHFDIDKFSNLQDLWQENSNVSLLPSFNSRANLRTVKLFPNLWGWNNNHGVYLQRSLPHDLEKVVLGNCVIQESSHVYPIPQNVKSIHLTKLKDQTPESQYAKSLIEQNLENLQELSVQCMWNGDDEMIDVNDILFNNQENFQRLKQLQSFAISGLNFPINLEQSNLKSVTISSVPSVHIFDHSVLPATLKNVNLSRNNIVDIRAIDKILPSNLEVLIIAENPINWVTYIPNFKRFPQLKVLNLTNTLVGENLEDFELSDSIEELSLENNQIISIEKVVFPRNLHTLYLGCNLITTVVRPHFPTCLKEVYFTDNSISGYLELSKNHAEEDLQIEVLYLNYNELERFEDVHLPKTLNILNFDYCYFTNLSDYTFSASIRELSFTGCEIDIIRNISWEPNSQLKHISLAQNKLQKVDWKFPASVETINLSGNRINYIDPSTFNSLYCLRNLNISANKLETFDHNFNIKCIRVLDLSFNHMKTVNISFPRNCNTELRILNLSSNKLNKLNAFSIGHDRDLTFHDKLLEIDINGNRIRARDIENDKWHFPASLKCLFMGYTRNPDKFGYDVGKSIINNKLCMGKKIDVPSIA</sequence>
<dbReference type="Pfam" id="PF13855">
    <property type="entry name" value="LRR_8"/>
    <property type="match status" value="1"/>
</dbReference>
<dbReference type="PANTHER" id="PTHR45712">
    <property type="entry name" value="AGAP008170-PA"/>
    <property type="match status" value="1"/>
</dbReference>
<dbReference type="InterPro" id="IPR032675">
    <property type="entry name" value="LRR_dom_sf"/>
</dbReference>
<dbReference type="InterPro" id="IPR050333">
    <property type="entry name" value="SLRP"/>
</dbReference>
<reference evidence="3 4" key="1">
    <citation type="journal article" date="2011" name="Proc. Natl. Acad. Sci. U.S.A.">
        <title>Comparative genomics of xylose-fermenting fungi for enhanced biofuel production.</title>
        <authorList>
            <person name="Wohlbach D.J."/>
            <person name="Kuo A."/>
            <person name="Sato T.K."/>
            <person name="Potts K.M."/>
            <person name="Salamov A.A."/>
            <person name="LaButti K.M."/>
            <person name="Sun H."/>
            <person name="Clum A."/>
            <person name="Pangilinan J.L."/>
            <person name="Lindquist E.A."/>
            <person name="Lucas S."/>
            <person name="Lapidus A."/>
            <person name="Jin M."/>
            <person name="Gunawan C."/>
            <person name="Balan V."/>
            <person name="Dale B.E."/>
            <person name="Jeffries T.W."/>
            <person name="Zinkel R."/>
            <person name="Barry K.W."/>
            <person name="Grigoriev I.V."/>
            <person name="Gasch A.P."/>
        </authorList>
    </citation>
    <scope>NUCLEOTIDE SEQUENCE [LARGE SCALE GENOMIC DNA]</scope>
    <source>
        <strain evidence="4">NRRL Y-27907 / 11-Y1</strain>
    </source>
</reference>